<keyword evidence="7" id="KW-1185">Reference proteome</keyword>
<protein>
    <submittedName>
        <fullName evidence="6">RND family efflux transporter, MFP subunit</fullName>
    </submittedName>
</protein>
<evidence type="ECO:0000313" key="7">
    <source>
        <dbReference type="Proteomes" id="UP000198793"/>
    </source>
</evidence>
<keyword evidence="3" id="KW-0732">Signal</keyword>
<dbReference type="PANTHER" id="PTHR30469">
    <property type="entry name" value="MULTIDRUG RESISTANCE PROTEIN MDTA"/>
    <property type="match status" value="1"/>
</dbReference>
<dbReference type="GO" id="GO:0015562">
    <property type="term" value="F:efflux transmembrane transporter activity"/>
    <property type="evidence" value="ECO:0007669"/>
    <property type="project" value="TreeGrafter"/>
</dbReference>
<evidence type="ECO:0000259" key="5">
    <source>
        <dbReference type="Pfam" id="PF25989"/>
    </source>
</evidence>
<dbReference type="Gene3D" id="2.40.30.170">
    <property type="match status" value="1"/>
</dbReference>
<dbReference type="GO" id="GO:1990281">
    <property type="term" value="C:efflux pump complex"/>
    <property type="evidence" value="ECO:0007669"/>
    <property type="project" value="TreeGrafter"/>
</dbReference>
<dbReference type="STRING" id="1166073.SAMN05192530_102259"/>
<evidence type="ECO:0000256" key="2">
    <source>
        <dbReference type="SAM" id="Coils"/>
    </source>
</evidence>
<feature type="coiled-coil region" evidence="2">
    <location>
        <begin position="106"/>
        <end position="133"/>
    </location>
</feature>
<dbReference type="Gene3D" id="2.40.50.100">
    <property type="match status" value="1"/>
</dbReference>
<comment type="similarity">
    <text evidence="1">Belongs to the membrane fusion protein (MFP) (TC 8.A.1) family.</text>
</comment>
<evidence type="ECO:0000259" key="4">
    <source>
        <dbReference type="Pfam" id="PF25954"/>
    </source>
</evidence>
<evidence type="ECO:0000256" key="3">
    <source>
        <dbReference type="SAM" id="SignalP"/>
    </source>
</evidence>
<evidence type="ECO:0000256" key="1">
    <source>
        <dbReference type="ARBA" id="ARBA00009477"/>
    </source>
</evidence>
<keyword evidence="2" id="KW-0175">Coiled coil</keyword>
<dbReference type="OrthoDB" id="7422354at2"/>
<sequence>MTPASRLSRAAWLALLVSAAAPAIAEGPVAAPPPPDAPSISVVKARTGELVASTVVTGTLTPRETVTVGADVEGLRIEELFADEGDRVAKGQVLARLATDIVDVDIAQAEAKLARAEAAITQSRALVDEAQSAQVEAAAALERARSLSGKGIVGQDILDARVSAAAAANARLASAQQGIALAEADRASAEAERREFLLRRSKAEIKAPTDGLVLQREARLGAIVSSAGGALFELARGGEIELDAAVSETALGRLQPGQPATVSLGGAATVEGRVRLVSPRVDRATRLGSVRVTLDPSPLLRSGAFARASIETARADGLVVPRSAVVSTGTRDTIQVVREGRIETREVKLGVQSGADVEVTEGLAAGDEVVATAGTFVRDGDAVRPIPAEAVETAEAAR</sequence>
<dbReference type="InterPro" id="IPR058637">
    <property type="entry name" value="YknX-like_C"/>
</dbReference>
<dbReference type="InterPro" id="IPR006143">
    <property type="entry name" value="RND_pump_MFP"/>
</dbReference>
<proteinExistence type="inferred from homology"/>
<reference evidence="6 7" key="1">
    <citation type="submission" date="2016-10" db="EMBL/GenBank/DDBJ databases">
        <authorList>
            <person name="de Groot N.N."/>
        </authorList>
    </citation>
    <scope>NUCLEOTIDE SEQUENCE [LARGE SCALE GENOMIC DNA]</scope>
    <source>
        <strain evidence="7">L7-484,KACC 16230,DSM 25025</strain>
    </source>
</reference>
<dbReference type="Gene3D" id="2.40.420.20">
    <property type="match status" value="1"/>
</dbReference>
<dbReference type="Gene3D" id="1.10.287.470">
    <property type="entry name" value="Helix hairpin bin"/>
    <property type="match status" value="1"/>
</dbReference>
<feature type="chain" id="PRO_5011644317" evidence="3">
    <location>
        <begin position="26"/>
        <end position="398"/>
    </location>
</feature>
<name>A0A1H0EX13_9HYPH</name>
<feature type="domain" description="CusB-like beta-barrel" evidence="4">
    <location>
        <begin position="242"/>
        <end position="312"/>
    </location>
</feature>
<dbReference type="NCBIfam" id="TIGR01730">
    <property type="entry name" value="RND_mfp"/>
    <property type="match status" value="1"/>
</dbReference>
<dbReference type="Pfam" id="PF25954">
    <property type="entry name" value="Beta-barrel_RND_2"/>
    <property type="match status" value="1"/>
</dbReference>
<dbReference type="RefSeq" id="WP_090670295.1">
    <property type="nucleotide sequence ID" value="NZ_FNIT01000002.1"/>
</dbReference>
<accession>A0A1H0EX13</accession>
<dbReference type="SUPFAM" id="SSF111369">
    <property type="entry name" value="HlyD-like secretion proteins"/>
    <property type="match status" value="1"/>
</dbReference>
<gene>
    <name evidence="6" type="ORF">SAMN05192530_102259</name>
</gene>
<dbReference type="AlphaFoldDB" id="A0A1H0EX13"/>
<feature type="signal peptide" evidence="3">
    <location>
        <begin position="1"/>
        <end position="25"/>
    </location>
</feature>
<dbReference type="Proteomes" id="UP000198793">
    <property type="component" value="Unassembled WGS sequence"/>
</dbReference>
<dbReference type="InterPro" id="IPR058792">
    <property type="entry name" value="Beta-barrel_RND_2"/>
</dbReference>
<dbReference type="PANTHER" id="PTHR30469:SF15">
    <property type="entry name" value="HLYD FAMILY OF SECRETION PROTEINS"/>
    <property type="match status" value="1"/>
</dbReference>
<dbReference type="Pfam" id="PF25989">
    <property type="entry name" value="YknX_C"/>
    <property type="match status" value="1"/>
</dbReference>
<organism evidence="6 7">
    <name type="scientific">Aureimonas jatrophae</name>
    <dbReference type="NCBI Taxonomy" id="1166073"/>
    <lineage>
        <taxon>Bacteria</taxon>
        <taxon>Pseudomonadati</taxon>
        <taxon>Pseudomonadota</taxon>
        <taxon>Alphaproteobacteria</taxon>
        <taxon>Hyphomicrobiales</taxon>
        <taxon>Aurantimonadaceae</taxon>
        <taxon>Aureimonas</taxon>
    </lineage>
</organism>
<evidence type="ECO:0000313" key="6">
    <source>
        <dbReference type="EMBL" id="SDN86912.1"/>
    </source>
</evidence>
<dbReference type="EMBL" id="FNIT01000002">
    <property type="protein sequence ID" value="SDN86912.1"/>
    <property type="molecule type" value="Genomic_DNA"/>
</dbReference>
<feature type="domain" description="YknX-like C-terminal permuted SH3-like" evidence="5">
    <location>
        <begin position="317"/>
        <end position="384"/>
    </location>
</feature>